<keyword evidence="2" id="KW-1133">Transmembrane helix</keyword>
<feature type="region of interest" description="Disordered" evidence="1">
    <location>
        <begin position="53"/>
        <end position="108"/>
    </location>
</feature>
<organism evidence="3 4">
    <name type="scientific">Suillus plorans</name>
    <dbReference type="NCBI Taxonomy" id="116603"/>
    <lineage>
        <taxon>Eukaryota</taxon>
        <taxon>Fungi</taxon>
        <taxon>Dikarya</taxon>
        <taxon>Basidiomycota</taxon>
        <taxon>Agaricomycotina</taxon>
        <taxon>Agaricomycetes</taxon>
        <taxon>Agaricomycetidae</taxon>
        <taxon>Boletales</taxon>
        <taxon>Suillineae</taxon>
        <taxon>Suillaceae</taxon>
        <taxon>Suillus</taxon>
    </lineage>
</organism>
<dbReference type="OrthoDB" id="2960209at2759"/>
<keyword evidence="2" id="KW-0812">Transmembrane</keyword>
<evidence type="ECO:0000256" key="2">
    <source>
        <dbReference type="SAM" id="Phobius"/>
    </source>
</evidence>
<gene>
    <name evidence="3" type="ORF">HD556DRAFT_1404502</name>
</gene>
<sequence length="171" mass="20346">MYPYYHRYYFRGPSRIVWFILGAGAATFWNCSRHMREHRAQYFPCVMQAPRVEGSGEQSTPPVYSKPDAPGPAPQEHRWNFIHRSQPNRNGDGTAGWNQREWEEDKERLKEIQKRAEDAMLDMSESTLESIVSTVEALKTKLAQHKTQREQERKNYEEELERQKKEPRRYV</sequence>
<reference evidence="3" key="1">
    <citation type="journal article" date="2020" name="New Phytol.">
        <title>Comparative genomics reveals dynamic genome evolution in host specialist ectomycorrhizal fungi.</title>
        <authorList>
            <person name="Lofgren L.A."/>
            <person name="Nguyen N.H."/>
            <person name="Vilgalys R."/>
            <person name="Ruytinx J."/>
            <person name="Liao H.L."/>
            <person name="Branco S."/>
            <person name="Kuo A."/>
            <person name="LaButti K."/>
            <person name="Lipzen A."/>
            <person name="Andreopoulos W."/>
            <person name="Pangilinan J."/>
            <person name="Riley R."/>
            <person name="Hundley H."/>
            <person name="Na H."/>
            <person name="Barry K."/>
            <person name="Grigoriev I.V."/>
            <person name="Stajich J.E."/>
            <person name="Kennedy P.G."/>
        </authorList>
    </citation>
    <scope>NUCLEOTIDE SEQUENCE</scope>
    <source>
        <strain evidence="3">S12</strain>
    </source>
</reference>
<feature type="transmembrane region" description="Helical" evidence="2">
    <location>
        <begin position="12"/>
        <end position="31"/>
    </location>
</feature>
<dbReference type="AlphaFoldDB" id="A0A9P7DDM8"/>
<comment type="caution">
    <text evidence="3">The sequence shown here is derived from an EMBL/GenBank/DDBJ whole genome shotgun (WGS) entry which is preliminary data.</text>
</comment>
<protein>
    <submittedName>
        <fullName evidence="3">Uncharacterized protein</fullName>
    </submittedName>
</protein>
<evidence type="ECO:0000313" key="4">
    <source>
        <dbReference type="Proteomes" id="UP000719766"/>
    </source>
</evidence>
<dbReference type="RefSeq" id="XP_041155479.1">
    <property type="nucleotide sequence ID" value="XM_041303935.1"/>
</dbReference>
<dbReference type="GeneID" id="64597699"/>
<keyword evidence="2" id="KW-0472">Membrane</keyword>
<accession>A0A9P7DDM8</accession>
<name>A0A9P7DDM8_9AGAM</name>
<feature type="region of interest" description="Disordered" evidence="1">
    <location>
        <begin position="140"/>
        <end position="171"/>
    </location>
</feature>
<proteinExistence type="predicted"/>
<keyword evidence="4" id="KW-1185">Reference proteome</keyword>
<dbReference type="Proteomes" id="UP000719766">
    <property type="component" value="Unassembled WGS sequence"/>
</dbReference>
<feature type="compositionally biased region" description="Basic and acidic residues" evidence="1">
    <location>
        <begin position="147"/>
        <end position="171"/>
    </location>
</feature>
<dbReference type="EMBL" id="JABBWE010000070">
    <property type="protein sequence ID" value="KAG1788206.1"/>
    <property type="molecule type" value="Genomic_DNA"/>
</dbReference>
<evidence type="ECO:0000313" key="3">
    <source>
        <dbReference type="EMBL" id="KAG1788206.1"/>
    </source>
</evidence>
<evidence type="ECO:0000256" key="1">
    <source>
        <dbReference type="SAM" id="MobiDB-lite"/>
    </source>
</evidence>